<keyword evidence="3" id="KW-1185">Reference proteome</keyword>
<dbReference type="Pfam" id="PF18942">
    <property type="entry name" value="DUF5689"/>
    <property type="match status" value="1"/>
</dbReference>
<accession>A0A1M5G574</accession>
<dbReference type="Proteomes" id="UP000184036">
    <property type="component" value="Unassembled WGS sequence"/>
</dbReference>
<dbReference type="NCBIfam" id="NF038128">
    <property type="entry name" value="choice_anch_J"/>
    <property type="match status" value="1"/>
</dbReference>
<feature type="domain" description="DUF5689" evidence="1">
    <location>
        <begin position="49"/>
        <end position="279"/>
    </location>
</feature>
<protein>
    <recommendedName>
        <fullName evidence="1">DUF5689 domain-containing protein</fullName>
    </recommendedName>
</protein>
<gene>
    <name evidence="2" type="ORF">SAMN05444396_103265</name>
</gene>
<evidence type="ECO:0000313" key="3">
    <source>
        <dbReference type="Proteomes" id="UP000184036"/>
    </source>
</evidence>
<reference evidence="3" key="1">
    <citation type="submission" date="2016-11" db="EMBL/GenBank/DDBJ databases">
        <authorList>
            <person name="Varghese N."/>
            <person name="Submissions S."/>
        </authorList>
    </citation>
    <scope>NUCLEOTIDE SEQUENCE [LARGE SCALE GENOMIC DNA]</scope>
    <source>
        <strain evidence="3">DSM 19741</strain>
    </source>
</reference>
<dbReference type="InterPro" id="IPR043744">
    <property type="entry name" value="DUF5689"/>
</dbReference>
<dbReference type="AlphaFoldDB" id="A0A1M5G574"/>
<proteinExistence type="predicted"/>
<evidence type="ECO:0000313" key="2">
    <source>
        <dbReference type="EMBL" id="SHF98601.1"/>
    </source>
</evidence>
<sequence>MSIFKYEKMKSIFYKSFLLLIIIVIYCSCVDDVIDAPKLVCTQPDLISNKKVGEIRAVANNVVTQYKFDDIIEAYVVSSDEAGNFFKSISFQTLATAATPAIGFSVPVDATNLYIDYRVGNKVYIKLKDQYTDLSFGGMRIGNIFVSAGNQGGVGRLSQNDYKKILNASCTTLKEEDLVRSLTMSELLNDSNLNTFVELSDVQFSEEAVGRRYFEEANNTGGATNWGLIDKLGNQIYFRTSSFSDFSTKIVPDGSGKVRGILTRFGDDYQLLPRSEKDVDLTGKRIIPFFSQDFKTVVDRSAVSLPGWANIVQSGTISWRGGTYAGNSYAEFYFSGTRVLTNVAWLITPKINMDIYKKEILTFRAAQNGLDVDSPLNALEVYVSTNFNGVNVTTATWTRLAVNLPNQATPDNQFVGSGAVDLSSYTGSINIAFKFVGSGRNKALDGGFQIDDVQIFGDK</sequence>
<dbReference type="EMBL" id="FQWE01000003">
    <property type="protein sequence ID" value="SHF98601.1"/>
    <property type="molecule type" value="Genomic_DNA"/>
</dbReference>
<dbReference type="Gene3D" id="2.60.120.200">
    <property type="match status" value="1"/>
</dbReference>
<evidence type="ECO:0000259" key="1">
    <source>
        <dbReference type="Pfam" id="PF18942"/>
    </source>
</evidence>
<dbReference type="STRING" id="271157.SAMN05444396_103265"/>
<organism evidence="2 3">
    <name type="scientific">Flavobacterium segetis</name>
    <dbReference type="NCBI Taxonomy" id="271157"/>
    <lineage>
        <taxon>Bacteria</taxon>
        <taxon>Pseudomonadati</taxon>
        <taxon>Bacteroidota</taxon>
        <taxon>Flavobacteriia</taxon>
        <taxon>Flavobacteriales</taxon>
        <taxon>Flavobacteriaceae</taxon>
        <taxon>Flavobacterium</taxon>
    </lineage>
</organism>
<name>A0A1M5G574_9FLAO</name>